<reference evidence="2" key="1">
    <citation type="journal article" date="1992" name="Mol. Microbiol.">
        <title>Characterization of a Bordetella pertussis fimbrial gene cluster which is located directly downstream of the filamentous haemagglutinin gene.</title>
        <authorList>
            <person name="Willems R.J.L."/>
            <person name="van der Heide H.G.J."/>
            <person name="Mooi F.R."/>
        </authorList>
    </citation>
    <scope>NUCLEOTIDE SEQUENCE</scope>
    <source>
        <strain evidence="2">Wellcome 28</strain>
    </source>
</reference>
<organism evidence="2">
    <name type="scientific">Bordetella pertussis</name>
    <dbReference type="NCBI Taxonomy" id="520"/>
    <lineage>
        <taxon>Bacteria</taxon>
        <taxon>Pseudomonadati</taxon>
        <taxon>Pseudomonadota</taxon>
        <taxon>Betaproteobacteria</taxon>
        <taxon>Burkholderiales</taxon>
        <taxon>Alcaligenaceae</taxon>
        <taxon>Bordetella</taxon>
    </lineage>
</organism>
<sequence>MAREELGAGQDEGDHAVQARGAQQRGHEAGACERALQGRQDQRADHAHGRRLGGGGDAGVDGAQHRADEQQHRDQVAGLLQLLHERDARIGGRHGAGVPDGPPGDIAHEQQRQQEAGENAGDEQLGDGDVGRHAVDDHDDGRRNQQAQGTGAGQRAEDLVLRIAAPRQFGDGHLAHRGAGGGRRAGNRGEDGAADDVGVQQPAGQPVQPRREALEQVLGQAGAEQDLAHPQEQRQGGQRPARRGAPDRDGHGVAGRPAGEDFHADPGRAGQGEANPDSATQQREDRDDQQGDDQDFIHGFAAILRSPAHGRAARVHRAGR</sequence>
<feature type="region of interest" description="Disordered" evidence="1">
    <location>
        <begin position="1"/>
        <end position="320"/>
    </location>
</feature>
<proteinExistence type="predicted"/>
<feature type="compositionally biased region" description="Basic and acidic residues" evidence="1">
    <location>
        <begin position="63"/>
        <end position="75"/>
    </location>
</feature>
<feature type="compositionally biased region" description="Basic and acidic residues" evidence="1">
    <location>
        <begin position="1"/>
        <end position="17"/>
    </location>
</feature>
<gene>
    <name evidence="2" type="primary">orfA</name>
</gene>
<evidence type="ECO:0000256" key="1">
    <source>
        <dbReference type="SAM" id="MobiDB-lite"/>
    </source>
</evidence>
<dbReference type="AlphaFoldDB" id="Q79AL3"/>
<feature type="compositionally biased region" description="Basic and acidic residues" evidence="1">
    <location>
        <begin position="129"/>
        <end position="143"/>
    </location>
</feature>
<feature type="compositionally biased region" description="Low complexity" evidence="1">
    <location>
        <begin position="195"/>
        <end position="208"/>
    </location>
</feature>
<reference evidence="2" key="2">
    <citation type="submission" date="1993-06" db="EMBL/GenBank/DDBJ databases">
        <authorList>
            <person name="Willems R.J.L."/>
        </authorList>
    </citation>
    <scope>NUCLEOTIDE SEQUENCE</scope>
    <source>
        <strain evidence="2">Wellcome 28</strain>
    </source>
</reference>
<dbReference type="EMBL" id="X64876">
    <property type="protein sequence ID" value="CAA46093.1"/>
    <property type="molecule type" value="Genomic_DNA"/>
</dbReference>
<protein>
    <submittedName>
        <fullName evidence="2">Uncharacterized protein orfA</fullName>
    </submittedName>
</protein>
<feature type="compositionally biased region" description="Basic residues" evidence="1">
    <location>
        <begin position="311"/>
        <end position="320"/>
    </location>
</feature>
<accession>Q79AL3</accession>
<evidence type="ECO:0000313" key="2">
    <source>
        <dbReference type="EMBL" id="CAA46093.1"/>
    </source>
</evidence>
<name>Q79AL3_BORPT</name>